<feature type="domain" description="YNCE-like beta-propeller" evidence="3">
    <location>
        <begin position="103"/>
        <end position="227"/>
    </location>
</feature>
<dbReference type="InterPro" id="IPR011048">
    <property type="entry name" value="Haem_d1_sf"/>
</dbReference>
<dbReference type="EMBL" id="PPEH01000005">
    <property type="protein sequence ID" value="PNW12974.1"/>
    <property type="molecule type" value="Genomic_DNA"/>
</dbReference>
<feature type="signal peptide" evidence="2">
    <location>
        <begin position="1"/>
        <end position="22"/>
    </location>
</feature>
<dbReference type="InterPro" id="IPR015943">
    <property type="entry name" value="WD40/YVTN_repeat-like_dom_sf"/>
</dbReference>
<protein>
    <submittedName>
        <fullName evidence="4">YncE family protein</fullName>
    </submittedName>
</protein>
<evidence type="ECO:0000259" key="3">
    <source>
        <dbReference type="Pfam" id="PF21783"/>
    </source>
</evidence>
<dbReference type="InterPro" id="IPR048433">
    <property type="entry name" value="YNCE-like_beta-prop"/>
</dbReference>
<keyword evidence="7" id="KW-1185">Reference proteome</keyword>
<name>A0A3G6RIR8_CHRLC</name>
<proteinExistence type="predicted"/>
<dbReference type="Proteomes" id="UP000279972">
    <property type="component" value="Chromosome"/>
</dbReference>
<organism evidence="5 6">
    <name type="scientific">Chryseobacterium lactis</name>
    <dbReference type="NCBI Taxonomy" id="1241981"/>
    <lineage>
        <taxon>Bacteria</taxon>
        <taxon>Pseudomonadati</taxon>
        <taxon>Bacteroidota</taxon>
        <taxon>Flavobacteriia</taxon>
        <taxon>Flavobacteriales</taxon>
        <taxon>Weeksellaceae</taxon>
        <taxon>Chryseobacterium group</taxon>
        <taxon>Chryseobacterium</taxon>
    </lineage>
</organism>
<evidence type="ECO:0000256" key="1">
    <source>
        <dbReference type="ARBA" id="ARBA00022729"/>
    </source>
</evidence>
<dbReference type="Gene3D" id="2.130.10.10">
    <property type="entry name" value="YVTN repeat-like/Quinoprotein amine dehydrogenase"/>
    <property type="match status" value="3"/>
</dbReference>
<accession>A0A3G6RIR8</accession>
<evidence type="ECO:0000313" key="5">
    <source>
        <dbReference type="EMBL" id="PNW12974.1"/>
    </source>
</evidence>
<dbReference type="EMBL" id="CP033924">
    <property type="protein sequence ID" value="AZA83733.1"/>
    <property type="molecule type" value="Genomic_DNA"/>
</dbReference>
<reference evidence="5 6" key="1">
    <citation type="submission" date="2018-01" db="EMBL/GenBank/DDBJ databases">
        <title>Draft genome sequences of Chryseobacterium lactis NCTC11390, Chryseobacterium oncorhynchi 701B-08, and Chryseobacterium viscerum 687B-08.</title>
        <authorList>
            <person name="Jeong J.-J."/>
            <person name="Lee Y.J."/>
            <person name="Park B."/>
            <person name="Choi I.-G."/>
            <person name="Kim K.D."/>
        </authorList>
    </citation>
    <scope>NUCLEOTIDE SEQUENCE [LARGE SCALE GENOMIC DNA]</scope>
    <source>
        <strain evidence="5 6">NCTC11390</strain>
    </source>
</reference>
<dbReference type="InterPro" id="IPR051200">
    <property type="entry name" value="Host-pathogen_enzymatic-act"/>
</dbReference>
<evidence type="ECO:0000256" key="2">
    <source>
        <dbReference type="SAM" id="SignalP"/>
    </source>
</evidence>
<dbReference type="PANTHER" id="PTHR47197">
    <property type="entry name" value="PROTEIN NIRF"/>
    <property type="match status" value="1"/>
</dbReference>
<dbReference type="Proteomes" id="UP000236262">
    <property type="component" value="Unassembled WGS sequence"/>
</dbReference>
<dbReference type="AlphaFoldDB" id="A0A3G6RIR8"/>
<gene>
    <name evidence="5" type="ORF">C1637_14170</name>
    <name evidence="4" type="ORF">EG342_18395</name>
</gene>
<dbReference type="NCBIfam" id="TIGR02276">
    <property type="entry name" value="beta_rpt_yvtn"/>
    <property type="match status" value="1"/>
</dbReference>
<feature type="chain" id="PRO_5044593745" evidence="2">
    <location>
        <begin position="23"/>
        <end position="342"/>
    </location>
</feature>
<dbReference type="InterPro" id="IPR011964">
    <property type="entry name" value="YVTN_b-propeller_repeat"/>
</dbReference>
<dbReference type="OrthoDB" id="7187796at2"/>
<keyword evidence="1 2" id="KW-0732">Signal</keyword>
<dbReference type="PANTHER" id="PTHR47197:SF3">
    <property type="entry name" value="DIHYDRO-HEME D1 DEHYDROGENASE"/>
    <property type="match status" value="1"/>
</dbReference>
<dbReference type="KEGG" id="clac:EG342_18395"/>
<dbReference type="Pfam" id="PF21783">
    <property type="entry name" value="YNCE"/>
    <property type="match status" value="1"/>
</dbReference>
<sequence>MMNTKLISVLAISLAFSFNVYGQKASPMKVIDTFNIGGDDSGWDYLSLNPQNNQLYVSHGSRVNIIDKMTGAPVAEIEETNGVHGIAFVPNTNKGYISCGKLDKVKVIDTETHKVTNEIQVGKNPDAVFYETFSKNIVVCNGKSNDLSIIDPKTNTVIKTINVDGKPETAVSDGKGRIFVNIEDKNEIVVIDAKTFTVLFHWGLDHEEGPSGLAIDIKNNRLFSTCDKMLVILDANTGKLIKKLPIGDHCDGVVFDAKSNTIYTSNGEGNISVIHQDNARQYAQLPNIETKKGARTIALDSSTHHLYLPTADFSATEKDSRGRARILPGTFQVLAVGTTKNK</sequence>
<evidence type="ECO:0000313" key="4">
    <source>
        <dbReference type="EMBL" id="AZA83733.1"/>
    </source>
</evidence>
<evidence type="ECO:0000313" key="6">
    <source>
        <dbReference type="Proteomes" id="UP000236262"/>
    </source>
</evidence>
<evidence type="ECO:0000313" key="7">
    <source>
        <dbReference type="Proteomes" id="UP000279972"/>
    </source>
</evidence>
<reference evidence="4 7" key="2">
    <citation type="submission" date="2018-11" db="EMBL/GenBank/DDBJ databases">
        <title>Proposal to divide the Flavobacteriaceae and reorganize its genera based on Amino Acid Identity values calculated from whole genome sequences.</title>
        <authorList>
            <person name="Nicholson A.C."/>
            <person name="Gulvik C.A."/>
            <person name="Whitney A.M."/>
            <person name="Humrighouse B.W."/>
            <person name="Bell M."/>
            <person name="Holmes B."/>
            <person name="Steigerwalt A.G."/>
            <person name="Villarma A."/>
            <person name="Sheth M."/>
            <person name="Batra D."/>
            <person name="Pryor J."/>
            <person name="Bernardet J.-F."/>
            <person name="Hugo C."/>
            <person name="Kampfer P."/>
            <person name="Newman J."/>
            <person name="McQuiston J.R."/>
        </authorList>
    </citation>
    <scope>NUCLEOTIDE SEQUENCE [LARGE SCALE GENOMIC DNA]</scope>
    <source>
        <strain evidence="4 7">KC_1864</strain>
    </source>
</reference>
<dbReference type="SUPFAM" id="SSF51004">
    <property type="entry name" value="C-terminal (heme d1) domain of cytochrome cd1-nitrite reductase"/>
    <property type="match status" value="1"/>
</dbReference>